<dbReference type="Pfam" id="PF00561">
    <property type="entry name" value="Abhydrolase_1"/>
    <property type="match status" value="1"/>
</dbReference>
<dbReference type="SUPFAM" id="SSF53474">
    <property type="entry name" value="alpha/beta-Hydrolases"/>
    <property type="match status" value="1"/>
</dbReference>
<dbReference type="InterPro" id="IPR050471">
    <property type="entry name" value="AB_hydrolase"/>
</dbReference>
<protein>
    <submittedName>
        <fullName evidence="2">Alpha/beta fold hydrolase</fullName>
    </submittedName>
</protein>
<organism evidence="2 3">
    <name type="scientific">Phenylobacterium conjunctum</name>
    <dbReference type="NCBI Taxonomy" id="1298959"/>
    <lineage>
        <taxon>Bacteria</taxon>
        <taxon>Pseudomonadati</taxon>
        <taxon>Pseudomonadota</taxon>
        <taxon>Alphaproteobacteria</taxon>
        <taxon>Caulobacterales</taxon>
        <taxon>Caulobacteraceae</taxon>
        <taxon>Phenylobacterium</taxon>
    </lineage>
</organism>
<dbReference type="PANTHER" id="PTHR43433">
    <property type="entry name" value="HYDROLASE, ALPHA/BETA FOLD FAMILY PROTEIN"/>
    <property type="match status" value="1"/>
</dbReference>
<sequence length="300" mass="31660">MPQIAANGLTFEYDAHGPEDGEPLVLIMGLGAQMIAWPMELVEALVARGHRVVRYDNRDVGLSQKLDHAGLPDMPKVYQALMTGQKPDVPYILSDMAADAAGVMDALGIDRAHIVGASMGGMIAQMVAAEHPHRVLSLTSIMSTTGNPALPPAKPEAMERLTNRGPDPAVDLEAFLDHGLEGSKVLAGPSFDEDVAEVRARLRATYERSFYPAGFARQMAAIVASGDRRAALASITAPTVVIHGEDDPLVQPTGGHDTAAVIPGAELHLVPAMGHNLPKRVIPTIADLIGRATTRASATA</sequence>
<dbReference type="Proteomes" id="UP001597216">
    <property type="component" value="Unassembled WGS sequence"/>
</dbReference>
<dbReference type="GO" id="GO:0016787">
    <property type="term" value="F:hydrolase activity"/>
    <property type="evidence" value="ECO:0007669"/>
    <property type="project" value="UniProtKB-KW"/>
</dbReference>
<dbReference type="Gene3D" id="3.40.50.1820">
    <property type="entry name" value="alpha/beta hydrolase"/>
    <property type="match status" value="1"/>
</dbReference>
<dbReference type="InterPro" id="IPR000073">
    <property type="entry name" value="AB_hydrolase_1"/>
</dbReference>
<evidence type="ECO:0000259" key="1">
    <source>
        <dbReference type="Pfam" id="PF00561"/>
    </source>
</evidence>
<keyword evidence="2" id="KW-0378">Hydrolase</keyword>
<proteinExistence type="predicted"/>
<name>A0ABW3T694_9CAUL</name>
<feature type="domain" description="AB hydrolase-1" evidence="1">
    <location>
        <begin position="23"/>
        <end position="277"/>
    </location>
</feature>
<evidence type="ECO:0000313" key="2">
    <source>
        <dbReference type="EMBL" id="MFD1192699.1"/>
    </source>
</evidence>
<dbReference type="RefSeq" id="WP_377354694.1">
    <property type="nucleotide sequence ID" value="NZ_JBHTLQ010000073.1"/>
</dbReference>
<gene>
    <name evidence="2" type="ORF">ACFQ27_19060</name>
</gene>
<comment type="caution">
    <text evidence="2">The sequence shown here is derived from an EMBL/GenBank/DDBJ whole genome shotgun (WGS) entry which is preliminary data.</text>
</comment>
<dbReference type="EMBL" id="JBHTLQ010000073">
    <property type="protein sequence ID" value="MFD1192699.1"/>
    <property type="molecule type" value="Genomic_DNA"/>
</dbReference>
<keyword evidence="3" id="KW-1185">Reference proteome</keyword>
<dbReference type="InterPro" id="IPR029058">
    <property type="entry name" value="AB_hydrolase_fold"/>
</dbReference>
<dbReference type="PANTHER" id="PTHR43433:SF5">
    <property type="entry name" value="AB HYDROLASE-1 DOMAIN-CONTAINING PROTEIN"/>
    <property type="match status" value="1"/>
</dbReference>
<reference evidence="3" key="1">
    <citation type="journal article" date="2019" name="Int. J. Syst. Evol. Microbiol.">
        <title>The Global Catalogue of Microorganisms (GCM) 10K type strain sequencing project: providing services to taxonomists for standard genome sequencing and annotation.</title>
        <authorList>
            <consortium name="The Broad Institute Genomics Platform"/>
            <consortium name="The Broad Institute Genome Sequencing Center for Infectious Disease"/>
            <person name="Wu L."/>
            <person name="Ma J."/>
        </authorList>
    </citation>
    <scope>NUCLEOTIDE SEQUENCE [LARGE SCALE GENOMIC DNA]</scope>
    <source>
        <strain evidence="3">CCUG 55074</strain>
    </source>
</reference>
<accession>A0ABW3T694</accession>
<evidence type="ECO:0000313" key="3">
    <source>
        <dbReference type="Proteomes" id="UP001597216"/>
    </source>
</evidence>